<sequence length="127" mass="14794">PLSLLFSLLRLFHFRSQLLEGTRVLITYLLLLLFLLRSLALFFLPLLLQFLEFFFDCLHLRGGIGELTLLLLDSPLCSSCLLFLLPHSRRERLRLGTKIRDHLLQFGLLPLTDYLVALLLLPLLFQF</sequence>
<reference evidence="3" key="1">
    <citation type="submission" date="2022-10" db="EMBL/GenBank/DDBJ databases">
        <title>Genome assembly of Pristionchus species.</title>
        <authorList>
            <person name="Yoshida K."/>
            <person name="Sommer R.J."/>
        </authorList>
    </citation>
    <scope>NUCLEOTIDE SEQUENCE [LARGE SCALE GENOMIC DNA]</scope>
    <source>
        <strain evidence="3">RS5460</strain>
    </source>
</reference>
<keyword evidence="1" id="KW-0812">Transmembrane</keyword>
<evidence type="ECO:0000313" key="3">
    <source>
        <dbReference type="Proteomes" id="UP001328107"/>
    </source>
</evidence>
<keyword evidence="1" id="KW-1133">Transmembrane helix</keyword>
<feature type="transmembrane region" description="Helical" evidence="1">
    <location>
        <begin position="67"/>
        <end position="85"/>
    </location>
</feature>
<feature type="non-terminal residue" evidence="2">
    <location>
        <position position="127"/>
    </location>
</feature>
<protein>
    <submittedName>
        <fullName evidence="2">Uncharacterized protein</fullName>
    </submittedName>
</protein>
<comment type="caution">
    <text evidence="2">The sequence shown here is derived from an EMBL/GenBank/DDBJ whole genome shotgun (WGS) entry which is preliminary data.</text>
</comment>
<evidence type="ECO:0000256" key="1">
    <source>
        <dbReference type="SAM" id="Phobius"/>
    </source>
</evidence>
<feature type="non-terminal residue" evidence="2">
    <location>
        <position position="1"/>
    </location>
</feature>
<dbReference type="AlphaFoldDB" id="A0AAN4ZQY2"/>
<feature type="transmembrane region" description="Helical" evidence="1">
    <location>
        <begin position="106"/>
        <end position="125"/>
    </location>
</feature>
<accession>A0AAN4ZQY2</accession>
<keyword evidence="1" id="KW-0472">Membrane</keyword>
<organism evidence="2 3">
    <name type="scientific">Pristionchus mayeri</name>
    <dbReference type="NCBI Taxonomy" id="1317129"/>
    <lineage>
        <taxon>Eukaryota</taxon>
        <taxon>Metazoa</taxon>
        <taxon>Ecdysozoa</taxon>
        <taxon>Nematoda</taxon>
        <taxon>Chromadorea</taxon>
        <taxon>Rhabditida</taxon>
        <taxon>Rhabditina</taxon>
        <taxon>Diplogasteromorpha</taxon>
        <taxon>Diplogasteroidea</taxon>
        <taxon>Neodiplogasteridae</taxon>
        <taxon>Pristionchus</taxon>
    </lineage>
</organism>
<dbReference type="Proteomes" id="UP001328107">
    <property type="component" value="Unassembled WGS sequence"/>
</dbReference>
<evidence type="ECO:0000313" key="2">
    <source>
        <dbReference type="EMBL" id="GMR42822.1"/>
    </source>
</evidence>
<dbReference type="EMBL" id="BTRK01000003">
    <property type="protein sequence ID" value="GMR42822.1"/>
    <property type="molecule type" value="Genomic_DNA"/>
</dbReference>
<gene>
    <name evidence="2" type="ORF">PMAYCL1PPCAC_13017</name>
</gene>
<keyword evidence="3" id="KW-1185">Reference proteome</keyword>
<feature type="transmembrane region" description="Helical" evidence="1">
    <location>
        <begin position="25"/>
        <end position="47"/>
    </location>
</feature>
<name>A0AAN4ZQY2_9BILA</name>
<proteinExistence type="predicted"/>